<evidence type="ECO:0000256" key="8">
    <source>
        <dbReference type="ARBA" id="ARBA00034120"/>
    </source>
</evidence>
<dbReference type="DNASU" id="879902"/>
<dbReference type="InterPro" id="IPR043502">
    <property type="entry name" value="DNA/RNA_pol_sf"/>
</dbReference>
<accession>Q9I5L3</accession>
<keyword evidence="7" id="KW-0051">Antiviral defense</keyword>
<dbReference type="InterPro" id="IPR000123">
    <property type="entry name" value="Reverse_transcriptase_msDNA"/>
</dbReference>
<evidence type="ECO:0000313" key="12">
    <source>
        <dbReference type="Proteomes" id="UP000002438"/>
    </source>
</evidence>
<dbReference type="STRING" id="208964.PA0715"/>
<dbReference type="PhylomeDB" id="Q9I5L3"/>
<dbReference type="Proteomes" id="UP000002438">
    <property type="component" value="Chromosome"/>
</dbReference>
<evidence type="ECO:0000256" key="5">
    <source>
        <dbReference type="ARBA" id="ARBA00022842"/>
    </source>
</evidence>
<organism evidence="11 12">
    <name type="scientific">Pseudomonas aeruginosa (strain ATCC 15692 / DSM 22644 / CIP 104116 / JCM 14847 / LMG 12228 / 1C / PRS 101 / PAO1)</name>
    <dbReference type="NCBI Taxonomy" id="208964"/>
    <lineage>
        <taxon>Bacteria</taxon>
        <taxon>Pseudomonadati</taxon>
        <taxon>Pseudomonadota</taxon>
        <taxon>Gammaproteobacteria</taxon>
        <taxon>Pseudomonadales</taxon>
        <taxon>Pseudomonadaceae</taxon>
        <taxon>Pseudomonas</taxon>
    </lineage>
</organism>
<dbReference type="PaxDb" id="208964-PA0715"/>
<dbReference type="SUPFAM" id="SSF56672">
    <property type="entry name" value="DNA/RNA polymerases"/>
    <property type="match status" value="1"/>
</dbReference>
<protein>
    <recommendedName>
        <fullName evidence="1">RNA-directed DNA polymerase</fullName>
        <ecNumber evidence="1">2.7.7.49</ecNumber>
    </recommendedName>
</protein>
<dbReference type="PRINTS" id="PR00866">
    <property type="entry name" value="RNADNAPOLMS"/>
</dbReference>
<dbReference type="GeneID" id="879902"/>
<keyword evidence="3" id="KW-0548">Nucleotidyltransferase</keyword>
<keyword evidence="6" id="KW-0695">RNA-directed DNA polymerase</keyword>
<dbReference type="GO" id="GO:0003723">
    <property type="term" value="F:RNA binding"/>
    <property type="evidence" value="ECO:0007669"/>
    <property type="project" value="InterPro"/>
</dbReference>
<dbReference type="RefSeq" id="WP_003112701.1">
    <property type="nucleotide sequence ID" value="NC_002516.2"/>
</dbReference>
<dbReference type="PANTHER" id="PTHR34047:SF7">
    <property type="entry name" value="RNA-DIRECTED DNA POLYMERASE"/>
    <property type="match status" value="1"/>
</dbReference>
<dbReference type="HOGENOM" id="CLU_028398_2_2_6"/>
<dbReference type="PANTHER" id="PTHR34047">
    <property type="entry name" value="NUCLEAR INTRON MATURASE 1, MITOCHONDRIAL-RELATED"/>
    <property type="match status" value="1"/>
</dbReference>
<keyword evidence="12" id="KW-1185">Reference proteome</keyword>
<dbReference type="SMR" id="Q9I5L3"/>
<dbReference type="EC" id="2.7.7.49" evidence="1"/>
<dbReference type="InterPro" id="IPR000477">
    <property type="entry name" value="RT_dom"/>
</dbReference>
<evidence type="ECO:0000256" key="7">
    <source>
        <dbReference type="ARBA" id="ARBA00023118"/>
    </source>
</evidence>
<name>Q9I5L3_PSEAE</name>
<proteinExistence type="inferred from homology"/>
<keyword evidence="5" id="KW-0460">Magnesium</keyword>
<feature type="domain" description="Reverse transcriptase" evidence="10">
    <location>
        <begin position="1"/>
        <end position="235"/>
    </location>
</feature>
<dbReference type="OrthoDB" id="7055795at2"/>
<dbReference type="RefSeq" id="NP_249406.1">
    <property type="nucleotide sequence ID" value="NC_002516.2"/>
</dbReference>
<dbReference type="PIR" id="C83555">
    <property type="entry name" value="C83555"/>
</dbReference>
<evidence type="ECO:0000256" key="1">
    <source>
        <dbReference type="ARBA" id="ARBA00012493"/>
    </source>
</evidence>
<dbReference type="BioCyc" id="PAER208964:G1FZ6-727-MONOMER"/>
<dbReference type="EMBL" id="AE004091">
    <property type="protein sequence ID" value="AAG04104.1"/>
    <property type="molecule type" value="Genomic_DNA"/>
</dbReference>
<dbReference type="InterPro" id="IPR051083">
    <property type="entry name" value="GrpII_Intron_Splice-Mob/Def"/>
</dbReference>
<evidence type="ECO:0000256" key="2">
    <source>
        <dbReference type="ARBA" id="ARBA00022679"/>
    </source>
</evidence>
<reference evidence="11 12" key="1">
    <citation type="journal article" date="2000" name="Nature">
        <title>Complete genome sequence of Pseudomonas aeruginosa PAO1, an opportunistic pathogen.</title>
        <authorList>
            <person name="Stover C.K."/>
            <person name="Pham X.Q."/>
            <person name="Erwin A.L."/>
            <person name="Mizoguchi S.D."/>
            <person name="Warrener P."/>
            <person name="Hickey M.J."/>
            <person name="Brinkman F.S."/>
            <person name="Hufnagle W.O."/>
            <person name="Kowalik D.J."/>
            <person name="Lagrou M."/>
            <person name="Garber R.L."/>
            <person name="Goltry L."/>
            <person name="Tolentino E."/>
            <person name="Westbrock-Wadman S."/>
            <person name="Yuan Y."/>
            <person name="Brody L.L."/>
            <person name="Coulter S.N."/>
            <person name="Folger K.R."/>
            <person name="Kas A."/>
            <person name="Larbig K."/>
            <person name="Lim R."/>
            <person name="Smith K."/>
            <person name="Spencer D."/>
            <person name="Wong G.K."/>
            <person name="Wu Z."/>
            <person name="Paulsen I.T."/>
            <person name="Reizer J."/>
            <person name="Saier M.H."/>
            <person name="Hancock R.E."/>
            <person name="Lory S."/>
            <person name="Olson M.V."/>
        </authorList>
    </citation>
    <scope>NUCLEOTIDE SEQUENCE [LARGE SCALE GENOMIC DNA]</scope>
    <source>
        <strain evidence="12">ATCC 15692 / DSM 22644 / CIP 104116 / JCM 14847 / LMG 12228 / 1C / PRS 101 / PAO1</strain>
    </source>
</reference>
<evidence type="ECO:0000256" key="4">
    <source>
        <dbReference type="ARBA" id="ARBA00022723"/>
    </source>
</evidence>
<dbReference type="KEGG" id="pae:PA0715"/>
<dbReference type="CDD" id="cd03487">
    <property type="entry name" value="RT_Bac_retron_II"/>
    <property type="match status" value="1"/>
</dbReference>
<dbReference type="GO" id="GO:0003964">
    <property type="term" value="F:RNA-directed DNA polymerase activity"/>
    <property type="evidence" value="ECO:0007669"/>
    <property type="project" value="UniProtKB-KW"/>
</dbReference>
<dbReference type="GO" id="GO:0051607">
    <property type="term" value="P:defense response to virus"/>
    <property type="evidence" value="ECO:0007669"/>
    <property type="project" value="UniProtKB-KW"/>
</dbReference>
<dbReference type="InParanoid" id="Q9I5L3"/>
<comment type="similarity">
    <text evidence="8">Belongs to the bacterial reverse transcriptase family.</text>
</comment>
<comment type="catalytic activity">
    <reaction evidence="9">
        <text>DNA(n) + a 2'-deoxyribonucleoside 5'-triphosphate = DNA(n+1) + diphosphate</text>
        <dbReference type="Rhea" id="RHEA:22508"/>
        <dbReference type="Rhea" id="RHEA-COMP:17339"/>
        <dbReference type="Rhea" id="RHEA-COMP:17340"/>
        <dbReference type="ChEBI" id="CHEBI:33019"/>
        <dbReference type="ChEBI" id="CHEBI:61560"/>
        <dbReference type="ChEBI" id="CHEBI:173112"/>
        <dbReference type="EC" id="2.7.7.49"/>
    </reaction>
</comment>
<keyword evidence="2" id="KW-0808">Transferase</keyword>
<gene>
    <name evidence="11" type="ordered locus">PA0715</name>
</gene>
<evidence type="ECO:0000256" key="6">
    <source>
        <dbReference type="ARBA" id="ARBA00022918"/>
    </source>
</evidence>
<keyword evidence="4" id="KW-0479">Metal-binding</keyword>
<evidence type="ECO:0000259" key="10">
    <source>
        <dbReference type="PROSITE" id="PS50878"/>
    </source>
</evidence>
<evidence type="ECO:0000256" key="9">
    <source>
        <dbReference type="ARBA" id="ARBA00048173"/>
    </source>
</evidence>
<dbReference type="AlphaFoldDB" id="Q9I5L3"/>
<sequence>MKKRPLEDLFFAMYRGKQSFEHFANCSVEGLYEPVMVNGRLVYKTDKDLRAYHRFLNKFLFERLPVVDDVVFSYRKGVNAVDAVEKHAGSKFYFQTDLRDFFSSLTKSDVRRTLEWAKDVCVISDLDVWVERILKLVTIGDSLPMGFSTSPAISNACLYSLDGILKTHCLSNGVIYTRYADDLIFSSSNKQALDPLFGVVCRTLQSEFSGRMGINSQKTKYLRKGGKIKLLGLNVLPNGRVTVDMRHKKEIEVRLFYYVKDRARFLKIMGEVDDEKAIKKFSGLINYVNTVDPAYLDKLRKKYGLTIVDMFIHKSPKL</sequence>
<evidence type="ECO:0000256" key="3">
    <source>
        <dbReference type="ARBA" id="ARBA00022695"/>
    </source>
</evidence>
<dbReference type="GO" id="GO:0046872">
    <property type="term" value="F:metal ion binding"/>
    <property type="evidence" value="ECO:0007669"/>
    <property type="project" value="UniProtKB-KW"/>
</dbReference>
<dbReference type="PROSITE" id="PS50878">
    <property type="entry name" value="RT_POL"/>
    <property type="match status" value="1"/>
</dbReference>
<dbReference type="PseudoCAP" id="PA0715"/>
<evidence type="ECO:0000313" key="11">
    <source>
        <dbReference type="EMBL" id="AAG04104.1"/>
    </source>
</evidence>
<dbReference type="Pfam" id="PF00078">
    <property type="entry name" value="RVT_1"/>
    <property type="match status" value="1"/>
</dbReference>